<dbReference type="Proteomes" id="UP000649799">
    <property type="component" value="Unassembled WGS sequence"/>
</dbReference>
<evidence type="ECO:0000256" key="2">
    <source>
        <dbReference type="ARBA" id="ARBA00023295"/>
    </source>
</evidence>
<sequence>MKISRQTFFHFFQNSGQFLLLCLLVLLPLSPSFSQDYPTLPEAFRLNQLQAPEGKVEVVIDTDTYNEIDDQFAVVYALLSPEAINVSAIYAAPYLNNRSVSPKDGMEKSFEEIERLLDKLGMERNDFVYRGSEAFLESPEKPLESPAAKDLVERAMQADGPLYVLTLGAPTNVSSAILMEPEIIHKIVVVWLGGKGLNWKTATEFNLMQDPIASQVLFDSGVPLIQIPTQPVTSHLLTTVAEVETYLSGQGAIGDYLVEIFNEYQPADGFGWSKVIWDISAIGYVIDPGWFSTEIRSSPILTDRLTYSFDHTRHLYRVATYLNRDRIFGDMFKKIQQYKDQ</sequence>
<dbReference type="InterPro" id="IPR036452">
    <property type="entry name" value="Ribo_hydro-like"/>
</dbReference>
<evidence type="ECO:0000313" key="4">
    <source>
        <dbReference type="EMBL" id="NHE57253.1"/>
    </source>
</evidence>
<keyword evidence="2" id="KW-0326">Glycosidase</keyword>
<dbReference type="RefSeq" id="WP_166146633.1">
    <property type="nucleotide sequence ID" value="NZ_JAANYN010000004.1"/>
</dbReference>
<dbReference type="Pfam" id="PF01156">
    <property type="entry name" value="IU_nuc_hydro"/>
    <property type="match status" value="1"/>
</dbReference>
<accession>A0ABX0H617</accession>
<dbReference type="PANTHER" id="PTHR12304:SF4">
    <property type="entry name" value="URIDINE NUCLEOSIDASE"/>
    <property type="match status" value="1"/>
</dbReference>
<proteinExistence type="predicted"/>
<evidence type="ECO:0000256" key="1">
    <source>
        <dbReference type="ARBA" id="ARBA00022801"/>
    </source>
</evidence>
<dbReference type="InterPro" id="IPR023186">
    <property type="entry name" value="IUNH"/>
</dbReference>
<organism evidence="4 5">
    <name type="scientific">Cyclobacterium plantarum</name>
    <dbReference type="NCBI Taxonomy" id="2716263"/>
    <lineage>
        <taxon>Bacteria</taxon>
        <taxon>Pseudomonadati</taxon>
        <taxon>Bacteroidota</taxon>
        <taxon>Cytophagia</taxon>
        <taxon>Cytophagales</taxon>
        <taxon>Cyclobacteriaceae</taxon>
        <taxon>Cyclobacterium</taxon>
    </lineage>
</organism>
<dbReference type="InterPro" id="IPR001910">
    <property type="entry name" value="Inosine/uridine_hydrolase_dom"/>
</dbReference>
<gene>
    <name evidence="4" type="ORF">G9Q97_10570</name>
</gene>
<comment type="caution">
    <text evidence="4">The sequence shown here is derived from an EMBL/GenBank/DDBJ whole genome shotgun (WGS) entry which is preliminary data.</text>
</comment>
<keyword evidence="5" id="KW-1185">Reference proteome</keyword>
<protein>
    <submittedName>
        <fullName evidence="4">Nucleoside hydrolase</fullName>
    </submittedName>
</protein>
<dbReference type="SUPFAM" id="SSF53590">
    <property type="entry name" value="Nucleoside hydrolase"/>
    <property type="match status" value="1"/>
</dbReference>
<dbReference type="Gene3D" id="3.90.245.10">
    <property type="entry name" value="Ribonucleoside hydrolase-like"/>
    <property type="match status" value="1"/>
</dbReference>
<reference evidence="4 5" key="1">
    <citation type="submission" date="2020-03" db="EMBL/GenBank/DDBJ databases">
        <title>Cyclobacterium plantarum sp. nov., a marine bacterium isolated from a coastal-marine wetland.</title>
        <authorList>
            <person name="Sanchez-Porro C."/>
            <person name="Ventosa A."/>
            <person name="Amoozegar M."/>
        </authorList>
    </citation>
    <scope>NUCLEOTIDE SEQUENCE [LARGE SCALE GENOMIC DNA]</scope>
    <source>
        <strain evidence="4 5">GBPx2</strain>
    </source>
</reference>
<dbReference type="EMBL" id="JAANYN010000004">
    <property type="protein sequence ID" value="NHE57253.1"/>
    <property type="molecule type" value="Genomic_DNA"/>
</dbReference>
<name>A0ABX0H617_9BACT</name>
<evidence type="ECO:0000259" key="3">
    <source>
        <dbReference type="Pfam" id="PF01156"/>
    </source>
</evidence>
<keyword evidence="1 4" id="KW-0378">Hydrolase</keyword>
<dbReference type="GO" id="GO:0016787">
    <property type="term" value="F:hydrolase activity"/>
    <property type="evidence" value="ECO:0007669"/>
    <property type="project" value="UniProtKB-KW"/>
</dbReference>
<feature type="domain" description="Inosine/uridine-preferring nucleoside hydrolase" evidence="3">
    <location>
        <begin position="58"/>
        <end position="294"/>
    </location>
</feature>
<evidence type="ECO:0000313" key="5">
    <source>
        <dbReference type="Proteomes" id="UP000649799"/>
    </source>
</evidence>
<dbReference type="PANTHER" id="PTHR12304">
    <property type="entry name" value="INOSINE-URIDINE PREFERRING NUCLEOSIDE HYDROLASE"/>
    <property type="match status" value="1"/>
</dbReference>